<accession>A0A172ZHD7</accession>
<proteinExistence type="predicted"/>
<evidence type="ECO:0000256" key="1">
    <source>
        <dbReference type="SAM" id="MobiDB-lite"/>
    </source>
</evidence>
<dbReference type="STRING" id="1616788.AR543_13945"/>
<dbReference type="EMBL" id="CP013023">
    <property type="protein sequence ID" value="ANF96998.1"/>
    <property type="molecule type" value="Genomic_DNA"/>
</dbReference>
<name>A0A172ZHD7_9BACL</name>
<dbReference type="Pfam" id="PF13826">
    <property type="entry name" value="Monooxy_af470-like"/>
    <property type="match status" value="1"/>
</dbReference>
<dbReference type="Proteomes" id="UP000078148">
    <property type="component" value="Chromosome"/>
</dbReference>
<gene>
    <name evidence="2" type="ORF">AR543_13945</name>
</gene>
<dbReference type="AlphaFoldDB" id="A0A172ZHD7"/>
<reference evidence="3" key="1">
    <citation type="submission" date="2015-10" db="EMBL/GenBank/DDBJ databases">
        <title>Genome of Paenibacillus bovis sp. nov.</title>
        <authorList>
            <person name="Wu Z."/>
            <person name="Gao C."/>
            <person name="Liu Z."/>
            <person name="Zheng H."/>
        </authorList>
    </citation>
    <scope>NUCLEOTIDE SEQUENCE [LARGE SCALE GENOMIC DNA]</scope>
    <source>
        <strain evidence="3">BD3526</strain>
    </source>
</reference>
<feature type="compositionally biased region" description="Basic and acidic residues" evidence="1">
    <location>
        <begin position="148"/>
        <end position="163"/>
    </location>
</feature>
<evidence type="ECO:0000313" key="3">
    <source>
        <dbReference type="Proteomes" id="UP000078148"/>
    </source>
</evidence>
<dbReference type="OrthoDB" id="7566033at2"/>
<organism evidence="2 3">
    <name type="scientific">Paenibacillus bovis</name>
    <dbReference type="NCBI Taxonomy" id="1616788"/>
    <lineage>
        <taxon>Bacteria</taxon>
        <taxon>Bacillati</taxon>
        <taxon>Bacillota</taxon>
        <taxon>Bacilli</taxon>
        <taxon>Bacillales</taxon>
        <taxon>Paenibacillaceae</taxon>
        <taxon>Paenibacillus</taxon>
    </lineage>
</organism>
<feature type="region of interest" description="Disordered" evidence="1">
    <location>
        <begin position="134"/>
        <end position="163"/>
    </location>
</feature>
<sequence length="163" mass="18307">MSPIIKGRQTAEIEGSFVVFIIGVRINKWLAVHRWLPVMQSMGPMLSELYANKDLGFLDASYFISGRGLSIVQYWRSYEQLEQYARGGAKHLQAWQDFNRKARAGEAVGIYHETYAVEAGAYESIYINMPPSGLGKAGRLKPVSAGRETSRERMTTDKSDHSS</sequence>
<keyword evidence="3" id="KW-1185">Reference proteome</keyword>
<evidence type="ECO:0000313" key="2">
    <source>
        <dbReference type="EMBL" id="ANF96998.1"/>
    </source>
</evidence>
<dbReference type="KEGG" id="pbv:AR543_13945"/>
<dbReference type="RefSeq" id="WP_060535109.1">
    <property type="nucleotide sequence ID" value="NZ_CP013023.1"/>
</dbReference>
<reference evidence="2 3" key="2">
    <citation type="journal article" date="2016" name="Int. J. Syst. Evol. Microbiol.">
        <title>Paenibacillus bovis sp. nov., isolated from raw yak (Bos grunniens) milk.</title>
        <authorList>
            <person name="Gao C."/>
            <person name="Han J."/>
            <person name="Liu Z."/>
            <person name="Xu X."/>
            <person name="Hang F."/>
            <person name="Wu Z."/>
        </authorList>
    </citation>
    <scope>NUCLEOTIDE SEQUENCE [LARGE SCALE GENOMIC DNA]</scope>
    <source>
        <strain evidence="2 3">BD3526</strain>
    </source>
</reference>
<dbReference type="InterPro" id="IPR025444">
    <property type="entry name" value="Monooxy_af470"/>
</dbReference>
<protein>
    <submittedName>
        <fullName evidence="2">Transcriptional regulator</fullName>
    </submittedName>
</protein>